<gene>
    <name evidence="1" type="ORF">JAAARDRAFT_551386</name>
</gene>
<evidence type="ECO:0000313" key="2">
    <source>
        <dbReference type="Proteomes" id="UP000027265"/>
    </source>
</evidence>
<dbReference type="HOGENOM" id="CLU_1180372_0_0_1"/>
<dbReference type="AlphaFoldDB" id="A0A067PIA5"/>
<accession>A0A067PIA5</accession>
<organism evidence="1 2">
    <name type="scientific">Jaapia argillacea MUCL 33604</name>
    <dbReference type="NCBI Taxonomy" id="933084"/>
    <lineage>
        <taxon>Eukaryota</taxon>
        <taxon>Fungi</taxon>
        <taxon>Dikarya</taxon>
        <taxon>Basidiomycota</taxon>
        <taxon>Agaricomycotina</taxon>
        <taxon>Agaricomycetes</taxon>
        <taxon>Agaricomycetidae</taxon>
        <taxon>Jaapiales</taxon>
        <taxon>Jaapiaceae</taxon>
        <taxon>Jaapia</taxon>
    </lineage>
</organism>
<sequence length="235" mass="26507">MQVVERDPDCRGDIIGLLASHSPVHETEGDWDGRSQSLLEELRVHQTSHQKFWIEGGRSVSLHDHCIGIGRTSCHASNGDIKAYGIHIPYDQWLFFKPRPKSRDADTLIGDKRALRLVLASDLDNSTDYKPIVVALSAEGGAEYIACAPHEEEDSLMIYEFFVALGSTFADVAWQYDVERLYVLALREVDGSQPAHIYWHNRRSNELRHAVSGALRPVPRWLMAASCGECRWHDG</sequence>
<dbReference type="Proteomes" id="UP000027265">
    <property type="component" value="Unassembled WGS sequence"/>
</dbReference>
<dbReference type="InParanoid" id="A0A067PIA5"/>
<protein>
    <submittedName>
        <fullName evidence="1">Uncharacterized protein</fullName>
    </submittedName>
</protein>
<name>A0A067PIA5_9AGAM</name>
<proteinExistence type="predicted"/>
<dbReference type="EMBL" id="KL197756">
    <property type="protein sequence ID" value="KDQ50752.1"/>
    <property type="molecule type" value="Genomic_DNA"/>
</dbReference>
<evidence type="ECO:0000313" key="1">
    <source>
        <dbReference type="EMBL" id="KDQ50752.1"/>
    </source>
</evidence>
<reference evidence="2" key="1">
    <citation type="journal article" date="2014" name="Proc. Natl. Acad. Sci. U.S.A.">
        <title>Extensive sampling of basidiomycete genomes demonstrates inadequacy of the white-rot/brown-rot paradigm for wood decay fungi.</title>
        <authorList>
            <person name="Riley R."/>
            <person name="Salamov A.A."/>
            <person name="Brown D.W."/>
            <person name="Nagy L.G."/>
            <person name="Floudas D."/>
            <person name="Held B.W."/>
            <person name="Levasseur A."/>
            <person name="Lombard V."/>
            <person name="Morin E."/>
            <person name="Otillar R."/>
            <person name="Lindquist E.A."/>
            <person name="Sun H."/>
            <person name="LaButti K.M."/>
            <person name="Schmutz J."/>
            <person name="Jabbour D."/>
            <person name="Luo H."/>
            <person name="Baker S.E."/>
            <person name="Pisabarro A.G."/>
            <person name="Walton J.D."/>
            <person name="Blanchette R.A."/>
            <person name="Henrissat B."/>
            <person name="Martin F."/>
            <person name="Cullen D."/>
            <person name="Hibbett D.S."/>
            <person name="Grigoriev I.V."/>
        </authorList>
    </citation>
    <scope>NUCLEOTIDE SEQUENCE [LARGE SCALE GENOMIC DNA]</scope>
    <source>
        <strain evidence="2">MUCL 33604</strain>
    </source>
</reference>
<keyword evidence="2" id="KW-1185">Reference proteome</keyword>